<dbReference type="SUPFAM" id="SSF51569">
    <property type="entry name" value="Aldolase"/>
    <property type="match status" value="1"/>
</dbReference>
<dbReference type="AlphaFoldDB" id="A0A6J7HWT9"/>
<sequence length="485" mass="53978">MTEIKFIDQSIRDGQQSLWGMRMRAGHSVPVAAKIDRMGYHVVDFTGSSLFEVLVRYCRENPWEMVDLVRGAMPTARLRAGARANAIVGMGLTPRSILELWVRTLAKHGIGSFWIFDCLFNLDEMKWMSGIARDAGMHAAPQVMFAESPVHTDEFYANIVREMSTWGTESIILGDEAGVLTVDRAKSWVPKMVEAANGTPLEAHFHNTTGISTLNYITAVNAGVHIIHTAMGPMANGPSMPSVTITADNMRRLGYDVNIDETDVPAVSEHFRRIAEAEGYTIGVPREYNLAHSHAQLPGGMTGTLLAQLAQYGMSDRYDELMQEIGIVREEMGYPIMATPYSQLVGIQALLNLVNEERYTVFPDENLMYLAGHMGPIPGTVNQEVLDRAFSSKRGKEFLTWERPDPSLKEIRHQFGDTISDEELLLRFLIPGPDVDAMYAAGPVSSDLAYPDSPEATLVRELMQDTAAKYLNYQRGDLDVTLSRR</sequence>
<protein>
    <submittedName>
        <fullName evidence="2">Unannotated protein</fullName>
    </submittedName>
</protein>
<feature type="domain" description="Pyruvate carboxyltransferase" evidence="1">
    <location>
        <begin position="4"/>
        <end position="265"/>
    </location>
</feature>
<dbReference type="InterPro" id="IPR000891">
    <property type="entry name" value="PYR_CT"/>
</dbReference>
<dbReference type="EMBL" id="CAFBMR010000066">
    <property type="protein sequence ID" value="CAB4921169.1"/>
    <property type="molecule type" value="Genomic_DNA"/>
</dbReference>
<dbReference type="PROSITE" id="PS50991">
    <property type="entry name" value="PYR_CT"/>
    <property type="match status" value="1"/>
</dbReference>
<reference evidence="2" key="1">
    <citation type="submission" date="2020-05" db="EMBL/GenBank/DDBJ databases">
        <authorList>
            <person name="Chiriac C."/>
            <person name="Salcher M."/>
            <person name="Ghai R."/>
            <person name="Kavagutti S V."/>
        </authorList>
    </citation>
    <scope>NUCLEOTIDE SEQUENCE</scope>
</reference>
<dbReference type="InterPro" id="IPR013785">
    <property type="entry name" value="Aldolase_TIM"/>
</dbReference>
<organism evidence="2">
    <name type="scientific">freshwater metagenome</name>
    <dbReference type="NCBI Taxonomy" id="449393"/>
    <lineage>
        <taxon>unclassified sequences</taxon>
        <taxon>metagenomes</taxon>
        <taxon>ecological metagenomes</taxon>
    </lineage>
</organism>
<dbReference type="InterPro" id="IPR055268">
    <property type="entry name" value="PCB-like"/>
</dbReference>
<dbReference type="PANTHER" id="PTHR43778">
    <property type="entry name" value="PYRUVATE CARBOXYLASE"/>
    <property type="match status" value="1"/>
</dbReference>
<dbReference type="SUPFAM" id="SSF89000">
    <property type="entry name" value="post-HMGL domain-like"/>
    <property type="match status" value="1"/>
</dbReference>
<dbReference type="PANTHER" id="PTHR43778:SF2">
    <property type="entry name" value="PYRUVATE CARBOXYLASE, MITOCHONDRIAL"/>
    <property type="match status" value="1"/>
</dbReference>
<dbReference type="GO" id="GO:0004736">
    <property type="term" value="F:pyruvate carboxylase activity"/>
    <property type="evidence" value="ECO:0007669"/>
    <property type="project" value="TreeGrafter"/>
</dbReference>
<evidence type="ECO:0000259" key="1">
    <source>
        <dbReference type="PROSITE" id="PS50991"/>
    </source>
</evidence>
<name>A0A6J7HWT9_9ZZZZ</name>
<dbReference type="GO" id="GO:0005737">
    <property type="term" value="C:cytoplasm"/>
    <property type="evidence" value="ECO:0007669"/>
    <property type="project" value="TreeGrafter"/>
</dbReference>
<accession>A0A6J7HWT9</accession>
<dbReference type="GO" id="GO:0006094">
    <property type="term" value="P:gluconeogenesis"/>
    <property type="evidence" value="ECO:0007669"/>
    <property type="project" value="TreeGrafter"/>
</dbReference>
<dbReference type="Pfam" id="PF02436">
    <property type="entry name" value="PYC_OADA"/>
    <property type="match status" value="1"/>
</dbReference>
<dbReference type="Pfam" id="PF00682">
    <property type="entry name" value="HMGL-like"/>
    <property type="match status" value="1"/>
</dbReference>
<evidence type="ECO:0000313" key="2">
    <source>
        <dbReference type="EMBL" id="CAB4921169.1"/>
    </source>
</evidence>
<dbReference type="InterPro" id="IPR003379">
    <property type="entry name" value="Carboxylase_cons_dom"/>
</dbReference>
<gene>
    <name evidence="2" type="ORF">UFOPK3610_01420</name>
</gene>
<dbReference type="Gene3D" id="3.20.20.70">
    <property type="entry name" value="Aldolase class I"/>
    <property type="match status" value="1"/>
</dbReference>
<proteinExistence type="predicted"/>